<evidence type="ECO:0000256" key="2">
    <source>
        <dbReference type="ARBA" id="ARBA00009634"/>
    </source>
</evidence>
<keyword evidence="3" id="KW-0399">Innate immunity</keyword>
<dbReference type="SMART" id="SM00255">
    <property type="entry name" value="TIR"/>
    <property type="match status" value="1"/>
</dbReference>
<dbReference type="EMBL" id="JAINUG010000323">
    <property type="protein sequence ID" value="KAJ8378344.1"/>
    <property type="molecule type" value="Genomic_DNA"/>
</dbReference>
<dbReference type="InterPro" id="IPR003591">
    <property type="entry name" value="Leu-rich_rpt_typical-subtyp"/>
</dbReference>
<name>A0AAD7RGH2_9TELE</name>
<evidence type="ECO:0000313" key="18">
    <source>
        <dbReference type="EMBL" id="KAJ8378344.1"/>
    </source>
</evidence>
<keyword evidence="19" id="KW-1185">Reference proteome</keyword>
<dbReference type="Proteomes" id="UP001221898">
    <property type="component" value="Unassembled WGS sequence"/>
</dbReference>
<dbReference type="GO" id="GO:0038187">
    <property type="term" value="F:pattern recognition receptor activity"/>
    <property type="evidence" value="ECO:0007669"/>
    <property type="project" value="TreeGrafter"/>
</dbReference>
<evidence type="ECO:0000256" key="16">
    <source>
        <dbReference type="SAM" id="SignalP"/>
    </source>
</evidence>
<comment type="subcellular location">
    <subcellularLocation>
        <location evidence="15">Endomembrane system</location>
        <topology evidence="15">Single-pass type I membrane protein</topology>
    </subcellularLocation>
    <subcellularLocation>
        <location evidence="1">Endosome</location>
    </subcellularLocation>
</comment>
<dbReference type="PROSITE" id="PS51450">
    <property type="entry name" value="LRR"/>
    <property type="match status" value="1"/>
</dbReference>
<dbReference type="Gene3D" id="3.80.10.10">
    <property type="entry name" value="Ribonuclease Inhibitor"/>
    <property type="match status" value="1"/>
</dbReference>
<dbReference type="GO" id="GO:0005768">
    <property type="term" value="C:endosome"/>
    <property type="evidence" value="ECO:0007669"/>
    <property type="project" value="UniProtKB-SubCell"/>
</dbReference>
<keyword evidence="7" id="KW-0677">Repeat</keyword>
<keyword evidence="5" id="KW-0812">Transmembrane</keyword>
<keyword evidence="6 16" id="KW-0732">Signal</keyword>
<evidence type="ECO:0000259" key="17">
    <source>
        <dbReference type="PROSITE" id="PS50104"/>
    </source>
</evidence>
<dbReference type="SMART" id="SM00369">
    <property type="entry name" value="LRR_TYP"/>
    <property type="match status" value="2"/>
</dbReference>
<reference evidence="18" key="1">
    <citation type="journal article" date="2023" name="Science">
        <title>Genome structures resolve the early diversification of teleost fishes.</title>
        <authorList>
            <person name="Parey E."/>
            <person name="Louis A."/>
            <person name="Montfort J."/>
            <person name="Bouchez O."/>
            <person name="Roques C."/>
            <person name="Iampietro C."/>
            <person name="Lluch J."/>
            <person name="Castinel A."/>
            <person name="Donnadieu C."/>
            <person name="Desvignes T."/>
            <person name="Floi Bucao C."/>
            <person name="Jouanno E."/>
            <person name="Wen M."/>
            <person name="Mejri S."/>
            <person name="Dirks R."/>
            <person name="Jansen H."/>
            <person name="Henkel C."/>
            <person name="Chen W.J."/>
            <person name="Zahm M."/>
            <person name="Cabau C."/>
            <person name="Klopp C."/>
            <person name="Thompson A.W."/>
            <person name="Robinson-Rechavi M."/>
            <person name="Braasch I."/>
            <person name="Lecointre G."/>
            <person name="Bobe J."/>
            <person name="Postlethwait J.H."/>
            <person name="Berthelot C."/>
            <person name="Roest Crollius H."/>
            <person name="Guiguen Y."/>
        </authorList>
    </citation>
    <scope>NUCLEOTIDE SEQUENCE</scope>
    <source>
        <strain evidence="18">NC1722</strain>
    </source>
</reference>
<evidence type="ECO:0000256" key="1">
    <source>
        <dbReference type="ARBA" id="ARBA00004177"/>
    </source>
</evidence>
<sequence>MMILGSMPHSEVLIALVLCCLPSLEATLWYPKSLPCDVKANGNTVNVDCTERALENVPLGIPGNATNVTLTINHIPLIKLSSFQGLESLIEIDLRCNCVPIKIGPKDHVCSKSMAIENGSFLHLRNLKSLYLDGNQLSSIPRGLPPGLTLLSLEVNNIHTILKENLSELTNIEVLYFGQNCYYRNPCNVSYHIQEGAFFHLENLTLLSLKSNNLSYVPRKLPASLKELYLYNNNIEKKGRSVIFLDVQTCQHSSLSIILCVLLTSLVLGFITLSISTHLFLWDMWYTYHFCLAKLKGYSHLSSQATIYDAFIVYDKKDQAVSDWVLQELQVHLEEQGDPPLQLCLEERDWIPGCPLIDNLCESIQQSKKTVFILTNKYIRSGNFKTAFYLAHQRLMDEKADVILLIFLETFPRHSKYLRLRKRLYRRSLLEWPSNPQAQPYFWHCLRSAMLTEGHRQYNKLFQETL</sequence>
<dbReference type="GO" id="GO:0006954">
    <property type="term" value="P:inflammatory response"/>
    <property type="evidence" value="ECO:0007669"/>
    <property type="project" value="UniProtKB-KW"/>
</dbReference>
<dbReference type="GO" id="GO:0005886">
    <property type="term" value="C:plasma membrane"/>
    <property type="evidence" value="ECO:0007669"/>
    <property type="project" value="TreeGrafter"/>
</dbReference>
<feature type="chain" id="PRO_5042237253" description="TIR domain-containing protein" evidence="16">
    <location>
        <begin position="27"/>
        <end position="466"/>
    </location>
</feature>
<evidence type="ECO:0000256" key="5">
    <source>
        <dbReference type="ARBA" id="ARBA00022692"/>
    </source>
</evidence>
<evidence type="ECO:0000256" key="8">
    <source>
        <dbReference type="ARBA" id="ARBA00022753"/>
    </source>
</evidence>
<evidence type="ECO:0000256" key="11">
    <source>
        <dbReference type="ARBA" id="ARBA00023136"/>
    </source>
</evidence>
<evidence type="ECO:0000256" key="9">
    <source>
        <dbReference type="ARBA" id="ARBA00022859"/>
    </source>
</evidence>
<dbReference type="SUPFAM" id="SSF52200">
    <property type="entry name" value="Toll/Interleukin receptor TIR domain"/>
    <property type="match status" value="1"/>
</dbReference>
<protein>
    <recommendedName>
        <fullName evidence="17">TIR domain-containing protein</fullName>
    </recommendedName>
</protein>
<gene>
    <name evidence="18" type="ORF">AAFF_G00243640</name>
</gene>
<dbReference type="AlphaFoldDB" id="A0AAD7RGH2"/>
<dbReference type="InterPro" id="IPR032675">
    <property type="entry name" value="LRR_dom_sf"/>
</dbReference>
<dbReference type="PANTHER" id="PTHR47410:SF2">
    <property type="entry name" value="TOLL-LIKE RECEPTOR 7"/>
    <property type="match status" value="1"/>
</dbReference>
<dbReference type="FunFam" id="3.40.50.10140:FF:000003">
    <property type="entry name" value="Toll-like receptor 7"/>
    <property type="match status" value="1"/>
</dbReference>
<evidence type="ECO:0000256" key="4">
    <source>
        <dbReference type="ARBA" id="ARBA00022614"/>
    </source>
</evidence>
<dbReference type="PRINTS" id="PR01537">
    <property type="entry name" value="INTRLKN1R1F"/>
</dbReference>
<keyword evidence="13" id="KW-0325">Glycoprotein</keyword>
<proteinExistence type="inferred from homology"/>
<comment type="similarity">
    <text evidence="2">Belongs to the Toll-like receptor family.</text>
</comment>
<dbReference type="InterPro" id="IPR035897">
    <property type="entry name" value="Toll_tir_struct_dom_sf"/>
</dbReference>
<evidence type="ECO:0000256" key="10">
    <source>
        <dbReference type="ARBA" id="ARBA00022989"/>
    </source>
</evidence>
<organism evidence="18 19">
    <name type="scientific">Aldrovandia affinis</name>
    <dbReference type="NCBI Taxonomy" id="143900"/>
    <lineage>
        <taxon>Eukaryota</taxon>
        <taxon>Metazoa</taxon>
        <taxon>Chordata</taxon>
        <taxon>Craniata</taxon>
        <taxon>Vertebrata</taxon>
        <taxon>Euteleostomi</taxon>
        <taxon>Actinopterygii</taxon>
        <taxon>Neopterygii</taxon>
        <taxon>Teleostei</taxon>
        <taxon>Notacanthiformes</taxon>
        <taxon>Halosauridae</taxon>
        <taxon>Aldrovandia</taxon>
    </lineage>
</organism>
<keyword evidence="4" id="KW-0433">Leucine-rich repeat</keyword>
<evidence type="ECO:0000313" key="19">
    <source>
        <dbReference type="Proteomes" id="UP001221898"/>
    </source>
</evidence>
<dbReference type="Pfam" id="PF01582">
    <property type="entry name" value="TIR"/>
    <property type="match status" value="1"/>
</dbReference>
<evidence type="ECO:0000256" key="3">
    <source>
        <dbReference type="ARBA" id="ARBA00022588"/>
    </source>
</evidence>
<keyword evidence="8" id="KW-0967">Endosome</keyword>
<keyword evidence="9" id="KW-0391">Immunity</keyword>
<feature type="signal peptide" evidence="16">
    <location>
        <begin position="1"/>
        <end position="26"/>
    </location>
</feature>
<keyword evidence="10" id="KW-1133">Transmembrane helix</keyword>
<dbReference type="SUPFAM" id="SSF52058">
    <property type="entry name" value="L domain-like"/>
    <property type="match status" value="1"/>
</dbReference>
<keyword evidence="14" id="KW-0395">Inflammatory response</keyword>
<evidence type="ECO:0000256" key="13">
    <source>
        <dbReference type="ARBA" id="ARBA00023180"/>
    </source>
</evidence>
<dbReference type="PROSITE" id="PS50104">
    <property type="entry name" value="TIR"/>
    <property type="match status" value="1"/>
</dbReference>
<dbReference type="GO" id="GO:1902533">
    <property type="term" value="P:positive regulation of intracellular signal transduction"/>
    <property type="evidence" value="ECO:0007669"/>
    <property type="project" value="UniProtKB-ARBA"/>
</dbReference>
<keyword evidence="12" id="KW-0675">Receptor</keyword>
<feature type="domain" description="TIR" evidence="17">
    <location>
        <begin position="306"/>
        <end position="450"/>
    </location>
</feature>
<accession>A0AAD7RGH2</accession>
<dbReference type="PANTHER" id="PTHR47410">
    <property type="entry name" value="TOLL-LIKE RECEPTOR 7-RELATED"/>
    <property type="match status" value="1"/>
</dbReference>
<evidence type="ECO:0000256" key="14">
    <source>
        <dbReference type="ARBA" id="ARBA00023198"/>
    </source>
</evidence>
<dbReference type="GO" id="GO:0045087">
    <property type="term" value="P:innate immune response"/>
    <property type="evidence" value="ECO:0007669"/>
    <property type="project" value="UniProtKB-KW"/>
</dbReference>
<dbReference type="GO" id="GO:0032755">
    <property type="term" value="P:positive regulation of interleukin-6 production"/>
    <property type="evidence" value="ECO:0007669"/>
    <property type="project" value="TreeGrafter"/>
</dbReference>
<dbReference type="InterPro" id="IPR001611">
    <property type="entry name" value="Leu-rich_rpt"/>
</dbReference>
<evidence type="ECO:0000256" key="7">
    <source>
        <dbReference type="ARBA" id="ARBA00022737"/>
    </source>
</evidence>
<dbReference type="GO" id="GO:0002224">
    <property type="term" value="P:toll-like receptor signaling pathway"/>
    <property type="evidence" value="ECO:0007669"/>
    <property type="project" value="TreeGrafter"/>
</dbReference>
<dbReference type="GO" id="GO:0051607">
    <property type="term" value="P:defense response to virus"/>
    <property type="evidence" value="ECO:0007669"/>
    <property type="project" value="TreeGrafter"/>
</dbReference>
<evidence type="ECO:0000256" key="15">
    <source>
        <dbReference type="ARBA" id="ARBA00046288"/>
    </source>
</evidence>
<comment type="caution">
    <text evidence="18">The sequence shown here is derived from an EMBL/GenBank/DDBJ whole genome shotgun (WGS) entry which is preliminary data.</text>
</comment>
<dbReference type="InterPro" id="IPR000157">
    <property type="entry name" value="TIR_dom"/>
</dbReference>
<evidence type="ECO:0000256" key="6">
    <source>
        <dbReference type="ARBA" id="ARBA00022729"/>
    </source>
</evidence>
<evidence type="ECO:0000256" key="12">
    <source>
        <dbReference type="ARBA" id="ARBA00023170"/>
    </source>
</evidence>
<dbReference type="GO" id="GO:0007249">
    <property type="term" value="P:canonical NF-kappaB signal transduction"/>
    <property type="evidence" value="ECO:0007669"/>
    <property type="project" value="TreeGrafter"/>
</dbReference>
<dbReference type="Gene3D" id="3.40.50.10140">
    <property type="entry name" value="Toll/interleukin-1 receptor homology (TIR) domain"/>
    <property type="match status" value="1"/>
</dbReference>
<keyword evidence="11" id="KW-0472">Membrane</keyword>